<proteinExistence type="inferred from homology"/>
<dbReference type="GeneTree" id="ENSGT00940000162319"/>
<dbReference type="PANTHER" id="PTHR22574">
    <property type="match status" value="1"/>
</dbReference>
<dbReference type="AlphaFoldDB" id="A0A6I8P2P8"/>
<feature type="region of interest" description="Disordered" evidence="2">
    <location>
        <begin position="183"/>
        <end position="228"/>
    </location>
</feature>
<dbReference type="Proteomes" id="UP000002279">
    <property type="component" value="Chromosome 10"/>
</dbReference>
<feature type="domain" description="Golgi associated RAB2 interactor protein-like Rab2B-binding" evidence="3">
    <location>
        <begin position="107"/>
        <end position="168"/>
    </location>
</feature>
<gene>
    <name evidence="4" type="primary">GARIN5A</name>
</gene>
<organism evidence="4 5">
    <name type="scientific">Ornithorhynchus anatinus</name>
    <name type="common">Duckbill platypus</name>
    <dbReference type="NCBI Taxonomy" id="9258"/>
    <lineage>
        <taxon>Eukaryota</taxon>
        <taxon>Metazoa</taxon>
        <taxon>Chordata</taxon>
        <taxon>Craniata</taxon>
        <taxon>Vertebrata</taxon>
        <taxon>Euteleostomi</taxon>
        <taxon>Mammalia</taxon>
        <taxon>Monotremata</taxon>
        <taxon>Ornithorhynchidae</taxon>
        <taxon>Ornithorhynchus</taxon>
    </lineage>
</organism>
<sequence length="228" mass="25577">MGLRRGRGQRREKDPSPRTWQAFSHSPPVALGAPGPGHLQRCLLDGEYDQLCDFPIYETNFVQVTRSGEVANKVTMGVAASTPALELPDVLLLARPRSGPGCSDQELQLFEMIPLQFVQLFVHSEGRRQLKIKLGSGRTFYLQIRAPPPRGDREFGCWVRLLFRLRFPAGGDGPPFTQALTLEDDRDEEELLSRGDGDFPPQPSPESPKDKMKKDRAHLWGKCRGQSQ</sequence>
<dbReference type="PANTHER" id="PTHR22574:SF12">
    <property type="entry name" value="GOLGI-ASSOCIATED RAB2 INTERACTOR PROTEIN 5B"/>
    <property type="match status" value="1"/>
</dbReference>
<dbReference type="OMA" id="VQFCPHI"/>
<dbReference type="KEGG" id="oaa:100087565"/>
<dbReference type="Ensembl" id="ENSOANT00000054604.1">
    <property type="protein sequence ID" value="ENSOANP00000048052.1"/>
    <property type="gene ID" value="ENSOANG00000038245.1"/>
</dbReference>
<dbReference type="Pfam" id="PF12480">
    <property type="entry name" value="GARIL_Rab2_bd"/>
    <property type="match status" value="1"/>
</dbReference>
<evidence type="ECO:0000256" key="2">
    <source>
        <dbReference type="SAM" id="MobiDB-lite"/>
    </source>
</evidence>
<name>A0A6I8P2P8_ORNAN</name>
<dbReference type="Bgee" id="ENSOANG00000038245">
    <property type="expression patterns" value="Expressed in testis and 7 other cell types or tissues"/>
</dbReference>
<evidence type="ECO:0000256" key="1">
    <source>
        <dbReference type="ARBA" id="ARBA00038379"/>
    </source>
</evidence>
<evidence type="ECO:0000313" key="4">
    <source>
        <dbReference type="Ensembl" id="ENSOANP00000048052.1"/>
    </source>
</evidence>
<keyword evidence="5" id="KW-1185">Reference proteome</keyword>
<feature type="region of interest" description="Disordered" evidence="2">
    <location>
        <begin position="1"/>
        <end position="32"/>
    </location>
</feature>
<evidence type="ECO:0000313" key="5">
    <source>
        <dbReference type="Proteomes" id="UP000002279"/>
    </source>
</evidence>
<dbReference type="InterPro" id="IPR022168">
    <property type="entry name" value="GARIL-like_Rab2B-bd"/>
</dbReference>
<dbReference type="FunCoup" id="A0A6I8P2P8">
    <property type="interactions" value="76"/>
</dbReference>
<protein>
    <recommendedName>
        <fullName evidence="3">Golgi associated RAB2 interactor protein-like Rab2B-binding domain-containing protein</fullName>
    </recommendedName>
</protein>
<reference evidence="4 5" key="1">
    <citation type="journal article" date="2008" name="Nature">
        <title>Genome analysis of the platypus reveals unique signatures of evolution.</title>
        <authorList>
            <person name="Warren W.C."/>
            <person name="Hillier L.W."/>
            <person name="Marshall Graves J.A."/>
            <person name="Birney E."/>
            <person name="Ponting C.P."/>
            <person name="Grutzner F."/>
            <person name="Belov K."/>
            <person name="Miller W."/>
            <person name="Clarke L."/>
            <person name="Chinwalla A.T."/>
            <person name="Yang S.P."/>
            <person name="Heger A."/>
            <person name="Locke D.P."/>
            <person name="Miethke P."/>
            <person name="Waters P.D."/>
            <person name="Veyrunes F."/>
            <person name="Fulton L."/>
            <person name="Fulton B."/>
            <person name="Graves T."/>
            <person name="Wallis J."/>
            <person name="Puente X.S."/>
            <person name="Lopez-Otin C."/>
            <person name="Ordonez G.R."/>
            <person name="Eichler E.E."/>
            <person name="Chen L."/>
            <person name="Cheng Z."/>
            <person name="Deakin J.E."/>
            <person name="Alsop A."/>
            <person name="Thompson K."/>
            <person name="Kirby P."/>
            <person name="Papenfuss A.T."/>
            <person name="Wakefield M.J."/>
            <person name="Olender T."/>
            <person name="Lancet D."/>
            <person name="Huttley G.A."/>
            <person name="Smit A.F."/>
            <person name="Pask A."/>
            <person name="Temple-Smith P."/>
            <person name="Batzer M.A."/>
            <person name="Walker J.A."/>
            <person name="Konkel M.K."/>
            <person name="Harris R.S."/>
            <person name="Whittington C.M."/>
            <person name="Wong E.S."/>
            <person name="Gemmell N.J."/>
            <person name="Buschiazzo E."/>
            <person name="Vargas Jentzsch I.M."/>
            <person name="Merkel A."/>
            <person name="Schmitz J."/>
            <person name="Zemann A."/>
            <person name="Churakov G."/>
            <person name="Kriegs J.O."/>
            <person name="Brosius J."/>
            <person name="Murchison E.P."/>
            <person name="Sachidanandam R."/>
            <person name="Smith C."/>
            <person name="Hannon G.J."/>
            <person name="Tsend-Ayush E."/>
            <person name="McMillan D."/>
            <person name="Attenborough R."/>
            <person name="Rens W."/>
            <person name="Ferguson-Smith M."/>
            <person name="Lefevre C.M."/>
            <person name="Sharp J.A."/>
            <person name="Nicholas K.R."/>
            <person name="Ray D.A."/>
            <person name="Kube M."/>
            <person name="Reinhardt R."/>
            <person name="Pringle T.H."/>
            <person name="Taylor J."/>
            <person name="Jones R.C."/>
            <person name="Nixon B."/>
            <person name="Dacheux J.L."/>
            <person name="Niwa H."/>
            <person name="Sekita Y."/>
            <person name="Huang X."/>
            <person name="Stark A."/>
            <person name="Kheradpour P."/>
            <person name="Kellis M."/>
            <person name="Flicek P."/>
            <person name="Chen Y."/>
            <person name="Webber C."/>
            <person name="Hardison R."/>
            <person name="Nelson J."/>
            <person name="Hallsworth-Pepin K."/>
            <person name="Delehaunty K."/>
            <person name="Markovic C."/>
            <person name="Minx P."/>
            <person name="Feng Y."/>
            <person name="Kremitzki C."/>
            <person name="Mitreva M."/>
            <person name="Glasscock J."/>
            <person name="Wylie T."/>
            <person name="Wohldmann P."/>
            <person name="Thiru P."/>
            <person name="Nhan M.N."/>
            <person name="Pohl C.S."/>
            <person name="Smith S.M."/>
            <person name="Hou S."/>
            <person name="Nefedov M."/>
            <person name="de Jong P.J."/>
            <person name="Renfree M.B."/>
            <person name="Mardis E.R."/>
            <person name="Wilson R.K."/>
        </authorList>
    </citation>
    <scope>NUCLEOTIDE SEQUENCE [LARGE SCALE GENOMIC DNA]</scope>
    <source>
        <strain evidence="4 5">Glennie</strain>
    </source>
</reference>
<dbReference type="InParanoid" id="A0A6I8P2P8"/>
<reference evidence="4" key="2">
    <citation type="submission" date="2025-08" db="UniProtKB">
        <authorList>
            <consortium name="Ensembl"/>
        </authorList>
    </citation>
    <scope>IDENTIFICATION</scope>
    <source>
        <strain evidence="4">Glennie</strain>
    </source>
</reference>
<accession>A0A6I8P2P8</accession>
<dbReference type="CTD" id="112703"/>
<reference evidence="4" key="3">
    <citation type="submission" date="2025-09" db="UniProtKB">
        <authorList>
            <consortium name="Ensembl"/>
        </authorList>
    </citation>
    <scope>IDENTIFICATION</scope>
    <source>
        <strain evidence="4">Glennie</strain>
    </source>
</reference>
<evidence type="ECO:0000259" key="3">
    <source>
        <dbReference type="Pfam" id="PF12480"/>
    </source>
</evidence>
<comment type="similarity">
    <text evidence="1">Belongs to the GARIN family.</text>
</comment>
<dbReference type="OrthoDB" id="9940031at2759"/>
<dbReference type="GeneID" id="100087565"/>